<dbReference type="InterPro" id="IPR036188">
    <property type="entry name" value="FAD/NAD-bd_sf"/>
</dbReference>
<dbReference type="InterPro" id="IPR051691">
    <property type="entry name" value="Metab_Enz_Cyan_OpOx_G3PDH"/>
</dbReference>
<dbReference type="GO" id="GO:0016491">
    <property type="term" value="F:oxidoreductase activity"/>
    <property type="evidence" value="ECO:0007669"/>
    <property type="project" value="UniProtKB-KW"/>
</dbReference>
<proteinExistence type="predicted"/>
<dbReference type="EMBL" id="SMKZ01000064">
    <property type="protein sequence ID" value="TDD98923.1"/>
    <property type="molecule type" value="Genomic_DNA"/>
</dbReference>
<gene>
    <name evidence="4" type="ORF">E1269_28365</name>
</gene>
<keyword evidence="5" id="KW-1185">Reference proteome</keyword>
<dbReference type="InterPro" id="IPR023753">
    <property type="entry name" value="FAD/NAD-binding_dom"/>
</dbReference>
<dbReference type="Pfam" id="PF04324">
    <property type="entry name" value="Fer2_BFD"/>
    <property type="match status" value="1"/>
</dbReference>
<dbReference type="InterPro" id="IPR007419">
    <property type="entry name" value="BFD-like_2Fe2S-bd_dom"/>
</dbReference>
<dbReference type="PRINTS" id="PR00368">
    <property type="entry name" value="FADPNR"/>
</dbReference>
<reference evidence="4 5" key="1">
    <citation type="submission" date="2019-03" db="EMBL/GenBank/DDBJ databases">
        <title>Draft genome sequences of novel Actinobacteria.</title>
        <authorList>
            <person name="Sahin N."/>
            <person name="Ay H."/>
            <person name="Saygin H."/>
        </authorList>
    </citation>
    <scope>NUCLEOTIDE SEQUENCE [LARGE SCALE GENOMIC DNA]</scope>
    <source>
        <strain evidence="4 5">5K138</strain>
    </source>
</reference>
<dbReference type="PANTHER" id="PTHR42949">
    <property type="entry name" value="ANAEROBIC GLYCEROL-3-PHOSPHATE DEHYDROGENASE SUBUNIT B"/>
    <property type="match status" value="1"/>
</dbReference>
<keyword evidence="1" id="KW-0560">Oxidoreductase</keyword>
<feature type="domain" description="FAD/NAD(P)-binding" evidence="3">
    <location>
        <begin position="4"/>
        <end position="321"/>
    </location>
</feature>
<dbReference type="PIRSF" id="PIRSF037495">
    <property type="entry name" value="Opine_OX_OoxA/HcnB"/>
    <property type="match status" value="1"/>
</dbReference>
<dbReference type="AlphaFoldDB" id="A0A4R5CKM3"/>
<dbReference type="InterPro" id="IPR041854">
    <property type="entry name" value="BFD-like_2Fe2S-bd_dom_sf"/>
</dbReference>
<feature type="domain" description="BFD-like [2Fe-2S]-binding" evidence="2">
    <location>
        <begin position="382"/>
        <end position="428"/>
    </location>
</feature>
<dbReference type="Gene3D" id="3.50.50.60">
    <property type="entry name" value="FAD/NAD(P)-binding domain"/>
    <property type="match status" value="2"/>
</dbReference>
<evidence type="ECO:0000313" key="4">
    <source>
        <dbReference type="EMBL" id="TDD98923.1"/>
    </source>
</evidence>
<dbReference type="Gene3D" id="1.10.10.1100">
    <property type="entry name" value="BFD-like [2Fe-2S]-binding domain"/>
    <property type="match status" value="1"/>
</dbReference>
<dbReference type="SUPFAM" id="SSF51905">
    <property type="entry name" value="FAD/NAD(P)-binding domain"/>
    <property type="match status" value="1"/>
</dbReference>
<accession>A0A4R5CKM3</accession>
<organism evidence="4 5">
    <name type="scientific">Jiangella asiatica</name>
    <dbReference type="NCBI Taxonomy" id="2530372"/>
    <lineage>
        <taxon>Bacteria</taxon>
        <taxon>Bacillati</taxon>
        <taxon>Actinomycetota</taxon>
        <taxon>Actinomycetes</taxon>
        <taxon>Jiangellales</taxon>
        <taxon>Jiangellaceae</taxon>
        <taxon>Jiangella</taxon>
    </lineage>
</organism>
<protein>
    <submittedName>
        <fullName evidence="4">FAD-dependent oxidoreductase</fullName>
    </submittedName>
</protein>
<name>A0A4R5CKM3_9ACTN</name>
<evidence type="ECO:0000259" key="2">
    <source>
        <dbReference type="Pfam" id="PF04324"/>
    </source>
</evidence>
<evidence type="ECO:0000256" key="1">
    <source>
        <dbReference type="ARBA" id="ARBA00023002"/>
    </source>
</evidence>
<dbReference type="PANTHER" id="PTHR42949:SF3">
    <property type="entry name" value="ANAEROBIC GLYCEROL-3-PHOSPHATE DEHYDROGENASE SUBUNIT B"/>
    <property type="match status" value="1"/>
</dbReference>
<evidence type="ECO:0000313" key="5">
    <source>
        <dbReference type="Proteomes" id="UP000294739"/>
    </source>
</evidence>
<dbReference type="CDD" id="cd19946">
    <property type="entry name" value="GlpA-like_Fer2_BFD-like"/>
    <property type="match status" value="1"/>
</dbReference>
<dbReference type="Pfam" id="PF07992">
    <property type="entry name" value="Pyr_redox_2"/>
    <property type="match status" value="1"/>
</dbReference>
<dbReference type="OrthoDB" id="9801699at2"/>
<dbReference type="Proteomes" id="UP000294739">
    <property type="component" value="Unassembled WGS sequence"/>
</dbReference>
<dbReference type="InParanoid" id="A0A4R5CKM3"/>
<dbReference type="InterPro" id="IPR017224">
    <property type="entry name" value="Opine_Oxase_asu/HCN_bsu"/>
</dbReference>
<comment type="caution">
    <text evidence="4">The sequence shown here is derived from an EMBL/GenBank/DDBJ whole genome shotgun (WGS) entry which is preliminary data.</text>
</comment>
<dbReference type="PRINTS" id="PR00411">
    <property type="entry name" value="PNDRDTASEI"/>
</dbReference>
<evidence type="ECO:0000259" key="3">
    <source>
        <dbReference type="Pfam" id="PF07992"/>
    </source>
</evidence>
<sequence>METYDVAVVGGGPAGLAAASAALATGARVVLVDAGRQPGGQYWRHPIGDLGAVADLHHDLATFRRLVAGASAAVRLFGHQAWTVEPAERGFLVRAVADGMERAVPARVLVLAPGGYDRQVPFRGWDLPGVYTAGGAQALLKGHQVVAGRRVVVGGTGPFLLPVAAGLAVRGASVAGVFEANAPAGWLRRAGSVLPVAGKLTEGAGYAAALARHRVPYRSRRAIVAAHGAESLTAVTVARLDARWRVLPGSERIVECDTAAVGWGFTPQLELPLALGCATRVDVDGSLVVAVDDLQRTSVPGVYVAGEACGIGGAPLAVAEGEIAGRAAANAATAANAAGQPAVVVPSRLRRRRRALRRFAAAMHEVHPVRDGWQTWLGEDTLVCRCEEVTAGEVRAAVDELGATDARTAKLLSRAGMGWCQGRVCGYATACVAAGSGRPVEADLRGVAERPIAAPITLSALANPEGAPRQQ</sequence>